<proteinExistence type="predicted"/>
<dbReference type="EMBL" id="CP042469">
    <property type="protein sequence ID" value="QOX63036.1"/>
    <property type="molecule type" value="Genomic_DNA"/>
</dbReference>
<protein>
    <submittedName>
        <fullName evidence="1">Uncharacterized protein</fullName>
    </submittedName>
</protein>
<evidence type="ECO:0000313" key="1">
    <source>
        <dbReference type="EMBL" id="QOX63036.1"/>
    </source>
</evidence>
<gene>
    <name evidence="1" type="ORF">FRZ06_06620</name>
</gene>
<sequence>MKNLTTREKYLIILLGITFLLFLYTKMFLLPVLEKISLSSQAIAEDRIQVAELTAMKTTNETLRESLETLKKEHEEALFQLPEHPRNPEVAYSLKPLADISGVTLLSVSLGDGVQISSKEQKAQVEEEAPEQKESGNDGSASEEQKNALIFSMPVTIEGEAGSYGDIMKFADQLEKEKRFTKIKSLNIDAQEETRRSGSIVGQKLKVNISVDYYYTNSSSEKPSYYFNNGSYGKDDLFR</sequence>
<keyword evidence="2" id="KW-1185">Reference proteome</keyword>
<name>A0ACD1A9S9_9FIRM</name>
<dbReference type="Proteomes" id="UP000594014">
    <property type="component" value="Chromosome"/>
</dbReference>
<organism evidence="1 2">
    <name type="scientific">Anoxybacterium hadale</name>
    <dbReference type="NCBI Taxonomy" id="3408580"/>
    <lineage>
        <taxon>Bacteria</taxon>
        <taxon>Bacillati</taxon>
        <taxon>Bacillota</taxon>
        <taxon>Clostridia</taxon>
        <taxon>Peptostreptococcales</taxon>
        <taxon>Anaerovoracaceae</taxon>
        <taxon>Anoxybacterium</taxon>
    </lineage>
</organism>
<accession>A0ACD1A9S9</accession>
<evidence type="ECO:0000313" key="2">
    <source>
        <dbReference type="Proteomes" id="UP000594014"/>
    </source>
</evidence>
<reference evidence="1" key="1">
    <citation type="submission" date="2019-08" db="EMBL/GenBank/DDBJ databases">
        <title>Genome sequence of Clostridiales bacterium MT110.</title>
        <authorList>
            <person name="Cao J."/>
        </authorList>
    </citation>
    <scope>NUCLEOTIDE SEQUENCE</scope>
    <source>
        <strain evidence="1">MT110</strain>
    </source>
</reference>